<organism evidence="1 2">
    <name type="scientific">Xenoophorus captivus</name>
    <dbReference type="NCBI Taxonomy" id="1517983"/>
    <lineage>
        <taxon>Eukaryota</taxon>
        <taxon>Metazoa</taxon>
        <taxon>Chordata</taxon>
        <taxon>Craniata</taxon>
        <taxon>Vertebrata</taxon>
        <taxon>Euteleostomi</taxon>
        <taxon>Actinopterygii</taxon>
        <taxon>Neopterygii</taxon>
        <taxon>Teleostei</taxon>
        <taxon>Neoteleostei</taxon>
        <taxon>Acanthomorphata</taxon>
        <taxon>Ovalentaria</taxon>
        <taxon>Atherinomorphae</taxon>
        <taxon>Cyprinodontiformes</taxon>
        <taxon>Goodeidae</taxon>
        <taxon>Xenoophorus</taxon>
    </lineage>
</organism>
<evidence type="ECO:0000313" key="1">
    <source>
        <dbReference type="EMBL" id="MEQ2204790.1"/>
    </source>
</evidence>
<keyword evidence="2" id="KW-1185">Reference proteome</keyword>
<reference evidence="1 2" key="1">
    <citation type="submission" date="2021-06" db="EMBL/GenBank/DDBJ databases">
        <authorList>
            <person name="Palmer J.M."/>
        </authorList>
    </citation>
    <scope>NUCLEOTIDE SEQUENCE [LARGE SCALE GENOMIC DNA]</scope>
    <source>
        <strain evidence="1 2">XC_2019</strain>
        <tissue evidence="1">Muscle</tissue>
    </source>
</reference>
<protein>
    <submittedName>
        <fullName evidence="1">Uncharacterized protein</fullName>
    </submittedName>
</protein>
<proteinExistence type="predicted"/>
<gene>
    <name evidence="1" type="ORF">XENOCAPTIV_018558</name>
</gene>
<accession>A0ABV0R9J9</accession>
<dbReference type="EMBL" id="JAHRIN010037511">
    <property type="protein sequence ID" value="MEQ2204790.1"/>
    <property type="molecule type" value="Genomic_DNA"/>
</dbReference>
<evidence type="ECO:0000313" key="2">
    <source>
        <dbReference type="Proteomes" id="UP001434883"/>
    </source>
</evidence>
<sequence length="205" mass="22609">KRPHFLKIFLARLFLLFVVGFLLRRLFQTEQRQDSQSKITVHLNYFGHGHFAVYYAIYRLTSRRTTTLKKSSRSKEILTSVHMALLLLLTDDVQLNPGPNTSADAGIEQLLTNEPGLVAGDRGSGGVGGDVLESVFYIQEHVGQHFHQTVLYGERGVTSGRAAACYLATASDVSNQKIDGASTLSTNVCTNHFHLGDLGITPLLH</sequence>
<name>A0ABV0R9J9_9TELE</name>
<feature type="non-terminal residue" evidence="1">
    <location>
        <position position="1"/>
    </location>
</feature>
<comment type="caution">
    <text evidence="1">The sequence shown here is derived from an EMBL/GenBank/DDBJ whole genome shotgun (WGS) entry which is preliminary data.</text>
</comment>
<dbReference type="Proteomes" id="UP001434883">
    <property type="component" value="Unassembled WGS sequence"/>
</dbReference>